<evidence type="ECO:0000256" key="4">
    <source>
        <dbReference type="ARBA" id="ARBA00023014"/>
    </source>
</evidence>
<dbReference type="PROSITE" id="PS51379">
    <property type="entry name" value="4FE4S_FER_2"/>
    <property type="match status" value="3"/>
</dbReference>
<name>A0A1D7TP35_9BACT</name>
<dbReference type="GO" id="GO:0051539">
    <property type="term" value="F:4 iron, 4 sulfur cluster binding"/>
    <property type="evidence" value="ECO:0007669"/>
    <property type="project" value="UniProtKB-KW"/>
</dbReference>
<reference evidence="7" key="1">
    <citation type="submission" date="2016-08" db="EMBL/GenBank/DDBJ databases">
        <title>Complete genome sequence of the organohalide-respiring Epsilonproteobacterium Sulfurospirillum halorespirans.</title>
        <authorList>
            <person name="Goris T."/>
            <person name="Zimmermann J."/>
            <person name="Schenz B."/>
            <person name="Lemos M."/>
            <person name="Hackermueller J."/>
            <person name="Diekert G."/>
        </authorList>
    </citation>
    <scope>NUCLEOTIDE SEQUENCE [LARGE SCALE GENOMIC DNA]</scope>
    <source>
        <strain>DSM 13726</strain>
        <strain evidence="7">PCE-M2</strain>
    </source>
</reference>
<keyword evidence="1" id="KW-0004">4Fe-4S</keyword>
<dbReference type="InterPro" id="IPR017896">
    <property type="entry name" value="4Fe4S_Fe-S-bd"/>
</dbReference>
<dbReference type="EMBL" id="CP017111">
    <property type="protein sequence ID" value="AOO66747.1"/>
    <property type="molecule type" value="Genomic_DNA"/>
</dbReference>
<proteinExistence type="predicted"/>
<dbReference type="CDD" id="cd10551">
    <property type="entry name" value="PsrB"/>
    <property type="match status" value="1"/>
</dbReference>
<dbReference type="AlphaFoldDB" id="A0A1D7TP35"/>
<dbReference type="SUPFAM" id="SSF54862">
    <property type="entry name" value="4Fe-4S ferredoxins"/>
    <property type="match status" value="1"/>
</dbReference>
<feature type="domain" description="4Fe-4S ferredoxin-type" evidence="5">
    <location>
        <begin position="55"/>
        <end position="86"/>
    </location>
</feature>
<keyword evidence="7" id="KW-1185">Reference proteome</keyword>
<evidence type="ECO:0000256" key="2">
    <source>
        <dbReference type="ARBA" id="ARBA00022723"/>
    </source>
</evidence>
<sequence length="187" mass="20929">MARYGMALNYKNCINCRACESACKEENGVLLLPDHYRIWVGFKEAEGEFPNISIASQTYHPSQCQHCENAPCQQVCPTNATYYGEGGMVMVDPTKCILCTYCINACPYDARYVDNRTNTVDKCTFCSDTRLAAGETTTACQATCPTKVRVFGDLDDPNSEISVLLANKEYRQVKEHLGTKPKLFYIL</sequence>
<dbReference type="PANTHER" id="PTHR43177">
    <property type="entry name" value="PROTEIN NRFC"/>
    <property type="match status" value="1"/>
</dbReference>
<dbReference type="InterPro" id="IPR017900">
    <property type="entry name" value="4Fe4S_Fe_S_CS"/>
</dbReference>
<dbReference type="PROSITE" id="PS00198">
    <property type="entry name" value="4FE4S_FER_1"/>
    <property type="match status" value="1"/>
</dbReference>
<dbReference type="STRING" id="1193502.SHALO_3000"/>
<keyword evidence="3" id="KW-0408">Iron</keyword>
<gene>
    <name evidence="6" type="ORF">SHALO_3000</name>
</gene>
<evidence type="ECO:0000256" key="3">
    <source>
        <dbReference type="ARBA" id="ARBA00023004"/>
    </source>
</evidence>
<evidence type="ECO:0000256" key="1">
    <source>
        <dbReference type="ARBA" id="ARBA00022485"/>
    </source>
</evidence>
<dbReference type="RefSeq" id="WP_025346315.1">
    <property type="nucleotide sequence ID" value="NZ_CP017111.1"/>
</dbReference>
<evidence type="ECO:0000313" key="7">
    <source>
        <dbReference type="Proteomes" id="UP000094609"/>
    </source>
</evidence>
<organism evidence="6 7">
    <name type="scientific">Sulfurospirillum halorespirans DSM 13726</name>
    <dbReference type="NCBI Taxonomy" id="1193502"/>
    <lineage>
        <taxon>Bacteria</taxon>
        <taxon>Pseudomonadati</taxon>
        <taxon>Campylobacterota</taxon>
        <taxon>Epsilonproteobacteria</taxon>
        <taxon>Campylobacterales</taxon>
        <taxon>Sulfurospirillaceae</taxon>
        <taxon>Sulfurospirillum</taxon>
    </lineage>
</organism>
<dbReference type="InterPro" id="IPR050954">
    <property type="entry name" value="ET_IronSulfur_Cluster-Binding"/>
</dbReference>
<dbReference type="Pfam" id="PF13247">
    <property type="entry name" value="Fer4_11"/>
    <property type="match status" value="1"/>
</dbReference>
<evidence type="ECO:0000313" key="6">
    <source>
        <dbReference type="EMBL" id="AOO66747.1"/>
    </source>
</evidence>
<accession>A0A1D7TP35</accession>
<protein>
    <submittedName>
        <fullName evidence="6">Putative polysulfide reductase / sulfide dehydrogenase, chain B</fullName>
    </submittedName>
</protein>
<dbReference type="PANTHER" id="PTHR43177:SF3">
    <property type="entry name" value="PROTEIN NRFC HOMOLOG"/>
    <property type="match status" value="1"/>
</dbReference>
<dbReference type="KEGG" id="shal:SHALO_3000"/>
<dbReference type="PATRIC" id="fig|1193502.14.peg.3032"/>
<dbReference type="GO" id="GO:0046872">
    <property type="term" value="F:metal ion binding"/>
    <property type="evidence" value="ECO:0007669"/>
    <property type="project" value="UniProtKB-KW"/>
</dbReference>
<dbReference type="Proteomes" id="UP000094609">
    <property type="component" value="Chromosome"/>
</dbReference>
<feature type="domain" description="4Fe-4S ferredoxin-type" evidence="5">
    <location>
        <begin position="4"/>
        <end position="34"/>
    </location>
</feature>
<evidence type="ECO:0000259" key="5">
    <source>
        <dbReference type="PROSITE" id="PS51379"/>
    </source>
</evidence>
<keyword evidence="4" id="KW-0411">Iron-sulfur</keyword>
<dbReference type="Gene3D" id="3.30.70.20">
    <property type="match status" value="2"/>
</dbReference>
<keyword evidence="2" id="KW-0479">Metal-binding</keyword>
<feature type="domain" description="4Fe-4S ferredoxin-type" evidence="5">
    <location>
        <begin position="87"/>
        <end position="116"/>
    </location>
</feature>